<keyword evidence="2" id="KW-1185">Reference proteome</keyword>
<protein>
    <submittedName>
        <fullName evidence="1">Uncharacterized protein</fullName>
    </submittedName>
</protein>
<organism evidence="1 2">
    <name type="scientific">Lipomyces orientalis</name>
    <dbReference type="NCBI Taxonomy" id="1233043"/>
    <lineage>
        <taxon>Eukaryota</taxon>
        <taxon>Fungi</taxon>
        <taxon>Dikarya</taxon>
        <taxon>Ascomycota</taxon>
        <taxon>Saccharomycotina</taxon>
        <taxon>Lipomycetes</taxon>
        <taxon>Lipomycetales</taxon>
        <taxon>Lipomycetaceae</taxon>
        <taxon>Lipomyces</taxon>
    </lineage>
</organism>
<evidence type="ECO:0000313" key="1">
    <source>
        <dbReference type="EMBL" id="KAK9325159.1"/>
    </source>
</evidence>
<gene>
    <name evidence="1" type="ORF">V1517DRAFT_336042</name>
</gene>
<dbReference type="EMBL" id="MU970042">
    <property type="protein sequence ID" value="KAK9325159.1"/>
    <property type="molecule type" value="Genomic_DNA"/>
</dbReference>
<accession>A0ACC3TW10</accession>
<proteinExistence type="predicted"/>
<evidence type="ECO:0000313" key="2">
    <source>
        <dbReference type="Proteomes" id="UP001489719"/>
    </source>
</evidence>
<reference evidence="2" key="1">
    <citation type="journal article" date="2024" name="Front. Bioeng. Biotechnol.">
        <title>Genome-scale model development and genomic sequencing of the oleaginous clade Lipomyces.</title>
        <authorList>
            <person name="Czajka J.J."/>
            <person name="Han Y."/>
            <person name="Kim J."/>
            <person name="Mondo S.J."/>
            <person name="Hofstad B.A."/>
            <person name="Robles A."/>
            <person name="Haridas S."/>
            <person name="Riley R."/>
            <person name="LaButti K."/>
            <person name="Pangilinan J."/>
            <person name="Andreopoulos W."/>
            <person name="Lipzen A."/>
            <person name="Yan J."/>
            <person name="Wang M."/>
            <person name="Ng V."/>
            <person name="Grigoriev I.V."/>
            <person name="Spatafora J.W."/>
            <person name="Magnuson J.K."/>
            <person name="Baker S.E."/>
            <person name="Pomraning K.R."/>
        </authorList>
    </citation>
    <scope>NUCLEOTIDE SEQUENCE [LARGE SCALE GENOMIC DNA]</scope>
    <source>
        <strain evidence="2">CBS 10300</strain>
    </source>
</reference>
<sequence>MSTVNHSSEPKLKRTPSMLSSATTLADVAIPSQSHLTGTKIYDSQSPAATITYDYTVDKERGVETSEEPVPKKILGIRSKVFWLLAIILLVVVCASAVIVAAVLTRHSSSHDSGVSSDIGRGPSTGQRTSAGALKRWVDGDIVR</sequence>
<name>A0ACC3TW10_9ASCO</name>
<dbReference type="Proteomes" id="UP001489719">
    <property type="component" value="Unassembled WGS sequence"/>
</dbReference>
<comment type="caution">
    <text evidence="1">The sequence shown here is derived from an EMBL/GenBank/DDBJ whole genome shotgun (WGS) entry which is preliminary data.</text>
</comment>